<protein>
    <submittedName>
        <fullName evidence="2">Uncharacterized protein</fullName>
    </submittedName>
</protein>
<dbReference type="Proteomes" id="UP001165082">
    <property type="component" value="Unassembled WGS sequence"/>
</dbReference>
<feature type="non-terminal residue" evidence="2">
    <location>
        <position position="1"/>
    </location>
</feature>
<dbReference type="OrthoDB" id="194162at2759"/>
<feature type="transmembrane region" description="Helical" evidence="1">
    <location>
        <begin position="72"/>
        <end position="93"/>
    </location>
</feature>
<feature type="transmembrane region" description="Helical" evidence="1">
    <location>
        <begin position="265"/>
        <end position="285"/>
    </location>
</feature>
<evidence type="ECO:0000313" key="2">
    <source>
        <dbReference type="EMBL" id="GMH64068.1"/>
    </source>
</evidence>
<keyword evidence="1" id="KW-1133">Transmembrane helix</keyword>
<gene>
    <name evidence="2" type="ORF">TrRE_jg6832</name>
</gene>
<comment type="caution">
    <text evidence="2">The sequence shown here is derived from an EMBL/GenBank/DDBJ whole genome shotgun (WGS) entry which is preliminary data.</text>
</comment>
<feature type="transmembrane region" description="Helical" evidence="1">
    <location>
        <begin position="198"/>
        <end position="216"/>
    </location>
</feature>
<reference evidence="2" key="1">
    <citation type="submission" date="2022-07" db="EMBL/GenBank/DDBJ databases">
        <title>Genome analysis of Parmales, a sister group of diatoms, reveals the evolutionary specialization of diatoms from phago-mixotrophs to photoautotrophs.</title>
        <authorList>
            <person name="Ban H."/>
            <person name="Sato S."/>
            <person name="Yoshikawa S."/>
            <person name="Kazumasa Y."/>
            <person name="Nakamura Y."/>
            <person name="Ichinomiya M."/>
            <person name="Saitoh K."/>
            <person name="Sato N."/>
            <person name="Blanc-Mathieu R."/>
            <person name="Endo H."/>
            <person name="Kuwata A."/>
            <person name="Ogata H."/>
        </authorList>
    </citation>
    <scope>NUCLEOTIDE SEQUENCE</scope>
</reference>
<proteinExistence type="predicted"/>
<dbReference type="EMBL" id="BRXZ01003892">
    <property type="protein sequence ID" value="GMH64068.1"/>
    <property type="molecule type" value="Genomic_DNA"/>
</dbReference>
<feature type="transmembrane region" description="Helical" evidence="1">
    <location>
        <begin position="222"/>
        <end position="240"/>
    </location>
</feature>
<accession>A0A9W7E344</accession>
<dbReference type="AlphaFoldDB" id="A0A9W7E344"/>
<name>A0A9W7E344_9STRA</name>
<feature type="transmembrane region" description="Helical" evidence="1">
    <location>
        <begin position="113"/>
        <end position="130"/>
    </location>
</feature>
<keyword evidence="1" id="KW-0812">Transmembrane</keyword>
<keyword evidence="3" id="KW-1185">Reference proteome</keyword>
<evidence type="ECO:0000313" key="3">
    <source>
        <dbReference type="Proteomes" id="UP001165082"/>
    </source>
</evidence>
<evidence type="ECO:0000256" key="1">
    <source>
        <dbReference type="SAM" id="Phobius"/>
    </source>
</evidence>
<keyword evidence="1" id="KW-0472">Membrane</keyword>
<feature type="transmembrane region" description="Helical" evidence="1">
    <location>
        <begin position="150"/>
        <end position="177"/>
    </location>
</feature>
<sequence>ELSDIVAQNYTCLDAETVKDGEYQNNCPVMMACWYDPDLGDRDDIATCHCSTIVITSQDDFPNCSAHSDASWLPIVVGFINILTVLGTVLYGIWMVRVLHTLKQLQMNDITQALVLSIFGIMFILTHQVTELTQMFLLDRDFHKVIYTNGGILQICLAGLGLVLVLASLKIPLLWIVIASSGMDKAAAAKNKAKVTKLVNIASGFFLVTFLAIMVATGTTNGGSYALLWMLILIVAFQIGSRKLRKKLHKPGEEMPKAVKSMRYYVRRWTGSVFLYLFCIVMFIMNSSKTSANPRGWSLWVLLD</sequence>
<organism evidence="2 3">
    <name type="scientific">Triparma retinervis</name>
    <dbReference type="NCBI Taxonomy" id="2557542"/>
    <lineage>
        <taxon>Eukaryota</taxon>
        <taxon>Sar</taxon>
        <taxon>Stramenopiles</taxon>
        <taxon>Ochrophyta</taxon>
        <taxon>Bolidophyceae</taxon>
        <taxon>Parmales</taxon>
        <taxon>Triparmaceae</taxon>
        <taxon>Triparma</taxon>
    </lineage>
</organism>